<dbReference type="SUPFAM" id="SSF52047">
    <property type="entry name" value="RNI-like"/>
    <property type="match status" value="1"/>
</dbReference>
<accession>A0A4Y7THA3</accession>
<evidence type="ECO:0000313" key="2">
    <source>
        <dbReference type="Proteomes" id="UP000298030"/>
    </source>
</evidence>
<proteinExistence type="predicted"/>
<gene>
    <name evidence="1" type="ORF">FA13DRAFT_230516</name>
</gene>
<protein>
    <recommendedName>
        <fullName evidence="3">F-box domain-containing protein</fullName>
    </recommendedName>
</protein>
<evidence type="ECO:0000313" key="1">
    <source>
        <dbReference type="EMBL" id="TEB32879.1"/>
    </source>
</evidence>
<comment type="caution">
    <text evidence="1">The sequence shown here is derived from an EMBL/GenBank/DDBJ whole genome shotgun (WGS) entry which is preliminary data.</text>
</comment>
<evidence type="ECO:0008006" key="3">
    <source>
        <dbReference type="Google" id="ProtNLM"/>
    </source>
</evidence>
<dbReference type="AlphaFoldDB" id="A0A4Y7THA3"/>
<reference evidence="1 2" key="1">
    <citation type="journal article" date="2019" name="Nat. Ecol. Evol.">
        <title>Megaphylogeny resolves global patterns of mushroom evolution.</title>
        <authorList>
            <person name="Varga T."/>
            <person name="Krizsan K."/>
            <person name="Foldi C."/>
            <person name="Dima B."/>
            <person name="Sanchez-Garcia M."/>
            <person name="Sanchez-Ramirez S."/>
            <person name="Szollosi G.J."/>
            <person name="Szarkandi J.G."/>
            <person name="Papp V."/>
            <person name="Albert L."/>
            <person name="Andreopoulos W."/>
            <person name="Angelini C."/>
            <person name="Antonin V."/>
            <person name="Barry K.W."/>
            <person name="Bougher N.L."/>
            <person name="Buchanan P."/>
            <person name="Buyck B."/>
            <person name="Bense V."/>
            <person name="Catcheside P."/>
            <person name="Chovatia M."/>
            <person name="Cooper J."/>
            <person name="Damon W."/>
            <person name="Desjardin D."/>
            <person name="Finy P."/>
            <person name="Geml J."/>
            <person name="Haridas S."/>
            <person name="Hughes K."/>
            <person name="Justo A."/>
            <person name="Karasinski D."/>
            <person name="Kautmanova I."/>
            <person name="Kiss B."/>
            <person name="Kocsube S."/>
            <person name="Kotiranta H."/>
            <person name="LaButti K.M."/>
            <person name="Lechner B.E."/>
            <person name="Liimatainen K."/>
            <person name="Lipzen A."/>
            <person name="Lukacs Z."/>
            <person name="Mihaltcheva S."/>
            <person name="Morgado L.N."/>
            <person name="Niskanen T."/>
            <person name="Noordeloos M.E."/>
            <person name="Ohm R.A."/>
            <person name="Ortiz-Santana B."/>
            <person name="Ovrebo C."/>
            <person name="Racz N."/>
            <person name="Riley R."/>
            <person name="Savchenko A."/>
            <person name="Shiryaev A."/>
            <person name="Soop K."/>
            <person name="Spirin V."/>
            <person name="Szebenyi C."/>
            <person name="Tomsovsky M."/>
            <person name="Tulloss R.E."/>
            <person name="Uehling J."/>
            <person name="Grigoriev I.V."/>
            <person name="Vagvolgyi C."/>
            <person name="Papp T."/>
            <person name="Martin F.M."/>
            <person name="Miettinen O."/>
            <person name="Hibbett D.S."/>
            <person name="Nagy L.G."/>
        </authorList>
    </citation>
    <scope>NUCLEOTIDE SEQUENCE [LARGE SCALE GENOMIC DNA]</scope>
    <source>
        <strain evidence="1 2">FP101781</strain>
    </source>
</reference>
<sequence>MPVPLFPKLRAAKISPVDFMSLKTFSLFISPSMRRLQVDLDRVSQEGGPLRLPPHLIIQATTAATQNLQLLHYTGPTDKAFFPHLVKLTSLTSLTLYLAGWQDAWELRCLRGLPLLEHVANLFLDSLGAASADNPMTGLRIHSHTSLTNLRSLDILAKQYQHCLVARSLSPRSLKKLILGFFAAIDAMPVHLALGLYLQANPNLEVLDVRFGEAALGVSPEVLPLESRVHWPTVHDASDVLSSALQASRSIREILLHHIPFHLAIPTSRILCDAMPSIGASLVSLRMYVNVKPVPNSGESASQGTAFPGLSFLASTVRLRCPSLKRLAFHFDANIVRHEDLAESLRHCEERLQQLATSGHLSRDHQLSFLEVSSGTPTETSIQIGLSVDRKVKIASFLDRLFPHLNDVSGSGVWGPGTWLNINDLIKSFQDVRRTGSHRDVVDIAN</sequence>
<organism evidence="1 2">
    <name type="scientific">Coprinellus micaceus</name>
    <name type="common">Glistening ink-cap mushroom</name>
    <name type="synonym">Coprinus micaceus</name>
    <dbReference type="NCBI Taxonomy" id="71717"/>
    <lineage>
        <taxon>Eukaryota</taxon>
        <taxon>Fungi</taxon>
        <taxon>Dikarya</taxon>
        <taxon>Basidiomycota</taxon>
        <taxon>Agaricomycotina</taxon>
        <taxon>Agaricomycetes</taxon>
        <taxon>Agaricomycetidae</taxon>
        <taxon>Agaricales</taxon>
        <taxon>Agaricineae</taxon>
        <taxon>Psathyrellaceae</taxon>
        <taxon>Coprinellus</taxon>
    </lineage>
</organism>
<dbReference type="Proteomes" id="UP000298030">
    <property type="component" value="Unassembled WGS sequence"/>
</dbReference>
<name>A0A4Y7THA3_COPMI</name>
<dbReference type="EMBL" id="QPFP01000014">
    <property type="protein sequence ID" value="TEB32879.1"/>
    <property type="molecule type" value="Genomic_DNA"/>
</dbReference>
<keyword evidence="2" id="KW-1185">Reference proteome</keyword>